<dbReference type="Proteomes" id="UP000183040">
    <property type="component" value="Unassembled WGS sequence"/>
</dbReference>
<gene>
    <name evidence="1" type="ORF">SAMN04487924_12849</name>
</gene>
<evidence type="ECO:0000313" key="1">
    <source>
        <dbReference type="EMBL" id="SEB07621.1"/>
    </source>
</evidence>
<protein>
    <submittedName>
        <fullName evidence="1">Uncharacterized protein</fullName>
    </submittedName>
</protein>
<dbReference type="EMBL" id="FNRP01000028">
    <property type="protein sequence ID" value="SEB07621.1"/>
    <property type="molecule type" value="Genomic_DNA"/>
</dbReference>
<organism evidence="1 2">
    <name type="scientific">Bacteroides xylanisolvens</name>
    <dbReference type="NCBI Taxonomy" id="371601"/>
    <lineage>
        <taxon>Bacteria</taxon>
        <taxon>Pseudomonadati</taxon>
        <taxon>Bacteroidota</taxon>
        <taxon>Bacteroidia</taxon>
        <taxon>Bacteroidales</taxon>
        <taxon>Bacteroidaceae</taxon>
        <taxon>Bacteroides</taxon>
    </lineage>
</organism>
<dbReference type="RefSeq" id="WP_074707987.1">
    <property type="nucleotide sequence ID" value="NZ_FNRP01000028.1"/>
</dbReference>
<accession>A0A1H4GEB5</accession>
<sequence>MRHKYYPEDELIAKLESGEFTWLDYVNHFSEEWQNEYQEYCEENNLTIGEASAKEFVHYKDEQLETGIANGDA</sequence>
<name>A0A1H4GEB5_9BACE</name>
<proteinExistence type="predicted"/>
<evidence type="ECO:0000313" key="2">
    <source>
        <dbReference type="Proteomes" id="UP000183040"/>
    </source>
</evidence>
<reference evidence="1 2" key="1">
    <citation type="submission" date="2016-10" db="EMBL/GenBank/DDBJ databases">
        <authorList>
            <person name="de Groot N.N."/>
        </authorList>
    </citation>
    <scope>NUCLEOTIDE SEQUENCE [LARGE SCALE GENOMIC DNA]</scope>
    <source>
        <strain evidence="1 2">NLAE-zl-G339</strain>
    </source>
</reference>
<dbReference type="AlphaFoldDB" id="A0A1H4GEB5"/>